<feature type="region of interest" description="Disordered" evidence="1">
    <location>
        <begin position="1"/>
        <end position="30"/>
    </location>
</feature>
<keyword evidence="4" id="KW-1185">Reference proteome</keyword>
<keyword evidence="2" id="KW-0812">Transmembrane</keyword>
<feature type="transmembrane region" description="Helical" evidence="2">
    <location>
        <begin position="73"/>
        <end position="94"/>
    </location>
</feature>
<sequence length="220" mass="23297">MSAEATPLLAAPSTRSSDADDALLKESRPSPDVEPFIRSFEAQHTTLLALSLLLLAPEYALGRTPEVRFSHALRVAGLLAHELGMLSALLAAVLRLRAWAARREGNAARFAEDVRALRAGRVRSEPAVVLKAQGWLFAGLVVTVAVELLGYLALWDSDGPVVGEVPPVGIFEAALYQICILGTGVFAARSMIAAGKIGMPPAPEPEVSQADQVAAVQEKV</sequence>
<protein>
    <submittedName>
        <fullName evidence="3">Uncharacterized protein</fullName>
    </submittedName>
</protein>
<keyword evidence="2" id="KW-1133">Transmembrane helix</keyword>
<accession>A0A9P3G759</accession>
<organism evidence="3 4">
    <name type="scientific">Phanerochaete sordida</name>
    <dbReference type="NCBI Taxonomy" id="48140"/>
    <lineage>
        <taxon>Eukaryota</taxon>
        <taxon>Fungi</taxon>
        <taxon>Dikarya</taxon>
        <taxon>Basidiomycota</taxon>
        <taxon>Agaricomycotina</taxon>
        <taxon>Agaricomycetes</taxon>
        <taxon>Polyporales</taxon>
        <taxon>Phanerochaetaceae</taxon>
        <taxon>Phanerochaete</taxon>
    </lineage>
</organism>
<gene>
    <name evidence="3" type="ORF">PsYK624_047820</name>
</gene>
<proteinExistence type="predicted"/>
<keyword evidence="2" id="KW-0472">Membrane</keyword>
<evidence type="ECO:0000313" key="4">
    <source>
        <dbReference type="Proteomes" id="UP000703269"/>
    </source>
</evidence>
<feature type="transmembrane region" description="Helical" evidence="2">
    <location>
        <begin position="174"/>
        <end position="192"/>
    </location>
</feature>
<comment type="caution">
    <text evidence="3">The sequence shown here is derived from an EMBL/GenBank/DDBJ whole genome shotgun (WGS) entry which is preliminary data.</text>
</comment>
<evidence type="ECO:0000256" key="1">
    <source>
        <dbReference type="SAM" id="MobiDB-lite"/>
    </source>
</evidence>
<evidence type="ECO:0000313" key="3">
    <source>
        <dbReference type="EMBL" id="GJE88699.1"/>
    </source>
</evidence>
<reference evidence="3 4" key="1">
    <citation type="submission" date="2021-08" db="EMBL/GenBank/DDBJ databases">
        <title>Draft Genome Sequence of Phanerochaete sordida strain YK-624.</title>
        <authorList>
            <person name="Mori T."/>
            <person name="Dohra H."/>
            <person name="Suzuki T."/>
            <person name="Kawagishi H."/>
            <person name="Hirai H."/>
        </authorList>
    </citation>
    <scope>NUCLEOTIDE SEQUENCE [LARGE SCALE GENOMIC DNA]</scope>
    <source>
        <strain evidence="3 4">YK-624</strain>
    </source>
</reference>
<evidence type="ECO:0000256" key="2">
    <source>
        <dbReference type="SAM" id="Phobius"/>
    </source>
</evidence>
<name>A0A9P3G759_9APHY</name>
<dbReference type="EMBL" id="BPQB01000010">
    <property type="protein sequence ID" value="GJE88699.1"/>
    <property type="molecule type" value="Genomic_DNA"/>
</dbReference>
<dbReference type="AlphaFoldDB" id="A0A9P3G759"/>
<dbReference type="Proteomes" id="UP000703269">
    <property type="component" value="Unassembled WGS sequence"/>
</dbReference>
<feature type="transmembrane region" description="Helical" evidence="2">
    <location>
        <begin position="134"/>
        <end position="154"/>
    </location>
</feature>